<protein>
    <submittedName>
        <fullName evidence="3">Uncharacterized protein C10orf95-like</fullName>
    </submittedName>
</protein>
<organism evidence="2 3">
    <name type="scientific">Bison bison bison</name>
    <name type="common">North American plains bison</name>
    <dbReference type="NCBI Taxonomy" id="43346"/>
    <lineage>
        <taxon>Eukaryota</taxon>
        <taxon>Metazoa</taxon>
        <taxon>Chordata</taxon>
        <taxon>Craniata</taxon>
        <taxon>Vertebrata</taxon>
        <taxon>Euteleostomi</taxon>
        <taxon>Mammalia</taxon>
        <taxon>Eutheria</taxon>
        <taxon>Laurasiatheria</taxon>
        <taxon>Artiodactyla</taxon>
        <taxon>Ruminantia</taxon>
        <taxon>Pecora</taxon>
        <taxon>Bovidae</taxon>
        <taxon>Bovinae</taxon>
        <taxon>Bison</taxon>
    </lineage>
</organism>
<proteinExistence type="predicted"/>
<evidence type="ECO:0000313" key="3">
    <source>
        <dbReference type="RefSeq" id="XP_010850237.1"/>
    </source>
</evidence>
<dbReference type="KEGG" id="bbis:104997268"/>
<dbReference type="Proteomes" id="UP000515208">
    <property type="component" value="Unplaced"/>
</dbReference>
<feature type="compositionally biased region" description="Basic residues" evidence="1">
    <location>
        <begin position="141"/>
        <end position="163"/>
    </location>
</feature>
<feature type="compositionally biased region" description="Low complexity" evidence="1">
    <location>
        <begin position="127"/>
        <end position="140"/>
    </location>
</feature>
<reference evidence="3" key="1">
    <citation type="submission" date="2025-08" db="UniProtKB">
        <authorList>
            <consortium name="RefSeq"/>
        </authorList>
    </citation>
    <scope>IDENTIFICATION</scope>
    <source>
        <tissue evidence="3">Blood</tissue>
    </source>
</reference>
<dbReference type="AlphaFoldDB" id="A0A6P3IEN5"/>
<feature type="compositionally biased region" description="Pro residues" evidence="1">
    <location>
        <begin position="107"/>
        <end position="118"/>
    </location>
</feature>
<evidence type="ECO:0000256" key="1">
    <source>
        <dbReference type="SAM" id="MobiDB-lite"/>
    </source>
</evidence>
<accession>A0A6P3IEN5</accession>
<evidence type="ECO:0000313" key="2">
    <source>
        <dbReference type="Proteomes" id="UP000515208"/>
    </source>
</evidence>
<sequence length="193" mass="21408">MMFEVLRLAYHTDTAICPRRELGQPRGAGKRGAGSFRAAARLCPWRQVRRGCRACPETPPPGHAPRSRPDRRVPTIGAGLRRCSRPPGPTQRPRQSAERKRPRPPRARPYPAAPPPAAPAADRRAPPRGSHGCCYCSSGRGRCRRSSTRRPHRPHPSRYRRKTSSAAVERTRLRTTLRARAHGPAATRFTAAA</sequence>
<gene>
    <name evidence="3" type="primary">LOC104997268</name>
</gene>
<name>A0A6P3IEN5_BISBB</name>
<keyword evidence="2" id="KW-1185">Reference proteome</keyword>
<dbReference type="GeneID" id="104997268"/>
<feature type="region of interest" description="Disordered" evidence="1">
    <location>
        <begin position="54"/>
        <end position="168"/>
    </location>
</feature>
<dbReference type="RefSeq" id="XP_010850237.1">
    <property type="nucleotide sequence ID" value="XM_010851935.1"/>
</dbReference>